<name>A0A0F9H6P7_9ZZZZ</name>
<feature type="non-terminal residue" evidence="1">
    <location>
        <position position="1"/>
    </location>
</feature>
<sequence>ILWKQETPFQVKWNPNHQPGMGIPLDSLKIPKSNWEYSEVLRDALTCLAWGINDVEIFWAMPQQKRAFLTEAVVVKSQMQSYEERLSSEAATKEYKKG</sequence>
<comment type="caution">
    <text evidence="1">The sequence shown here is derived from an EMBL/GenBank/DDBJ whole genome shotgun (WGS) entry which is preliminary data.</text>
</comment>
<reference evidence="1" key="1">
    <citation type="journal article" date="2015" name="Nature">
        <title>Complex archaea that bridge the gap between prokaryotes and eukaryotes.</title>
        <authorList>
            <person name="Spang A."/>
            <person name="Saw J.H."/>
            <person name="Jorgensen S.L."/>
            <person name="Zaremba-Niedzwiedzka K."/>
            <person name="Martijn J."/>
            <person name="Lind A.E."/>
            <person name="van Eijk R."/>
            <person name="Schleper C."/>
            <person name="Guy L."/>
            <person name="Ettema T.J."/>
        </authorList>
    </citation>
    <scope>NUCLEOTIDE SEQUENCE</scope>
</reference>
<accession>A0A0F9H6P7</accession>
<organism evidence="1">
    <name type="scientific">marine sediment metagenome</name>
    <dbReference type="NCBI Taxonomy" id="412755"/>
    <lineage>
        <taxon>unclassified sequences</taxon>
        <taxon>metagenomes</taxon>
        <taxon>ecological metagenomes</taxon>
    </lineage>
</organism>
<dbReference type="AlphaFoldDB" id="A0A0F9H6P7"/>
<dbReference type="EMBL" id="LAZR01023796">
    <property type="protein sequence ID" value="KKL77285.1"/>
    <property type="molecule type" value="Genomic_DNA"/>
</dbReference>
<gene>
    <name evidence="1" type="ORF">LCGC14_2036430</name>
</gene>
<protein>
    <submittedName>
        <fullName evidence="1">Uncharacterized protein</fullName>
    </submittedName>
</protein>
<proteinExistence type="predicted"/>
<evidence type="ECO:0000313" key="1">
    <source>
        <dbReference type="EMBL" id="KKL77285.1"/>
    </source>
</evidence>